<dbReference type="Pfam" id="PF03432">
    <property type="entry name" value="Relaxase"/>
    <property type="match status" value="1"/>
</dbReference>
<evidence type="ECO:0000313" key="3">
    <source>
        <dbReference type="EMBL" id="RKR81992.1"/>
    </source>
</evidence>
<feature type="region of interest" description="Disordered" evidence="1">
    <location>
        <begin position="250"/>
        <end position="279"/>
    </location>
</feature>
<proteinExistence type="predicted"/>
<evidence type="ECO:0000259" key="2">
    <source>
        <dbReference type="Pfam" id="PF03432"/>
    </source>
</evidence>
<protein>
    <recommendedName>
        <fullName evidence="2">MobA/VirD2-like nuclease domain-containing protein</fullName>
    </recommendedName>
</protein>
<feature type="compositionally biased region" description="Polar residues" evidence="1">
    <location>
        <begin position="266"/>
        <end position="279"/>
    </location>
</feature>
<accession>A0A495IZS9</accession>
<dbReference type="Proteomes" id="UP000268007">
    <property type="component" value="Unassembled WGS sequence"/>
</dbReference>
<gene>
    <name evidence="3" type="ORF">BDD43_2156</name>
</gene>
<evidence type="ECO:0000256" key="1">
    <source>
        <dbReference type="SAM" id="MobiDB-lite"/>
    </source>
</evidence>
<reference evidence="3 4" key="1">
    <citation type="submission" date="2018-10" db="EMBL/GenBank/DDBJ databases">
        <title>Genomic Encyclopedia of Archaeal and Bacterial Type Strains, Phase II (KMG-II): from individual species to whole genera.</title>
        <authorList>
            <person name="Goeker M."/>
        </authorList>
    </citation>
    <scope>NUCLEOTIDE SEQUENCE [LARGE SCALE GENOMIC DNA]</scope>
    <source>
        <strain evidence="3 4">DSM 18602</strain>
    </source>
</reference>
<feature type="domain" description="MobA/VirD2-like nuclease" evidence="2">
    <location>
        <begin position="41"/>
        <end position="152"/>
    </location>
</feature>
<dbReference type="EMBL" id="RBKU01000001">
    <property type="protein sequence ID" value="RKR81992.1"/>
    <property type="molecule type" value="Genomic_DNA"/>
</dbReference>
<organism evidence="3 4">
    <name type="scientific">Mucilaginibacter gracilis</name>
    <dbReference type="NCBI Taxonomy" id="423350"/>
    <lineage>
        <taxon>Bacteria</taxon>
        <taxon>Pseudomonadati</taxon>
        <taxon>Bacteroidota</taxon>
        <taxon>Sphingobacteriia</taxon>
        <taxon>Sphingobacteriales</taxon>
        <taxon>Sphingobacteriaceae</taxon>
        <taxon>Mucilaginibacter</taxon>
    </lineage>
</organism>
<sequence length="366" mass="42235">MLIAGKPRGNASQLASYLLTMGENERISIFDVDGRNDADASHLKDMLYSMQLNSELTRSDKSVYHAYINPNPDDTTDRAMTMEEWQQSIDILTKQLGYEDQRRVVVLHEKPGARVHAHIVFERYNHERGTMATYEHNYKAHDRARAEMEKKLNHRPTPQKNKNRDRHKQTLTEIWKRTNTADEFLREAEANNYKIAKGTDRPFRVIDADGVSFDLVKKLDGINTKEVRVRFGETELIPEKEAIREMQAIKQQRSHLQEQKPVENIPSGSAKTPALETTAQDDARQKFLQNVKDVRERNRSLTREITWSVLIALRVCFSFKGNAADQRAVQKQKFVSCGYEITTSLQQKPPDKTLGFIEAAQFYKPT</sequence>
<name>A0A495IZS9_9SPHI</name>
<evidence type="ECO:0000313" key="4">
    <source>
        <dbReference type="Proteomes" id="UP000268007"/>
    </source>
</evidence>
<comment type="caution">
    <text evidence="3">The sequence shown here is derived from an EMBL/GenBank/DDBJ whole genome shotgun (WGS) entry which is preliminary data.</text>
</comment>
<dbReference type="AlphaFoldDB" id="A0A495IZS9"/>
<dbReference type="InterPro" id="IPR005094">
    <property type="entry name" value="Endonuclease_MobA/VirD2"/>
</dbReference>
<keyword evidence="4" id="KW-1185">Reference proteome</keyword>